<comment type="caution">
    <text evidence="1">The sequence shown here is derived from an EMBL/GenBank/DDBJ whole genome shotgun (WGS) entry which is preliminary data.</text>
</comment>
<gene>
    <name evidence="1" type="ORF">OTU49_000435</name>
</gene>
<evidence type="ECO:0000313" key="2">
    <source>
        <dbReference type="Proteomes" id="UP001445076"/>
    </source>
</evidence>
<name>A0AAW0XKR0_CHEQU</name>
<reference evidence="1 2" key="1">
    <citation type="journal article" date="2024" name="BMC Genomics">
        <title>Genome assembly of redclaw crayfish (Cherax quadricarinatus) provides insights into its immune adaptation and hypoxia tolerance.</title>
        <authorList>
            <person name="Liu Z."/>
            <person name="Zheng J."/>
            <person name="Li H."/>
            <person name="Fang K."/>
            <person name="Wang S."/>
            <person name="He J."/>
            <person name="Zhou D."/>
            <person name="Weng S."/>
            <person name="Chi M."/>
            <person name="Gu Z."/>
            <person name="He J."/>
            <person name="Li F."/>
            <person name="Wang M."/>
        </authorList>
    </citation>
    <scope>NUCLEOTIDE SEQUENCE [LARGE SCALE GENOMIC DNA]</scope>
    <source>
        <strain evidence="1">ZL_2023a</strain>
    </source>
</reference>
<evidence type="ECO:0000313" key="1">
    <source>
        <dbReference type="EMBL" id="KAK8745061.1"/>
    </source>
</evidence>
<dbReference type="EMBL" id="JARKIK010000020">
    <property type="protein sequence ID" value="KAK8745061.1"/>
    <property type="molecule type" value="Genomic_DNA"/>
</dbReference>
<organism evidence="1 2">
    <name type="scientific">Cherax quadricarinatus</name>
    <name type="common">Australian red claw crayfish</name>
    <dbReference type="NCBI Taxonomy" id="27406"/>
    <lineage>
        <taxon>Eukaryota</taxon>
        <taxon>Metazoa</taxon>
        <taxon>Ecdysozoa</taxon>
        <taxon>Arthropoda</taxon>
        <taxon>Crustacea</taxon>
        <taxon>Multicrustacea</taxon>
        <taxon>Malacostraca</taxon>
        <taxon>Eumalacostraca</taxon>
        <taxon>Eucarida</taxon>
        <taxon>Decapoda</taxon>
        <taxon>Pleocyemata</taxon>
        <taxon>Astacidea</taxon>
        <taxon>Parastacoidea</taxon>
        <taxon>Parastacidae</taxon>
        <taxon>Cherax</taxon>
    </lineage>
</organism>
<dbReference type="AlphaFoldDB" id="A0AAW0XKR0"/>
<accession>A0AAW0XKR0</accession>
<dbReference type="Proteomes" id="UP001445076">
    <property type="component" value="Unassembled WGS sequence"/>
</dbReference>
<sequence>MHQDTGRAGPRPGLPFLIVHRPIRVQIIFMMAVRSHERRPWGHTTIATATTYKTALKVVVLVPAVNRPPQLGDKYMSTGQGDQQRTSTHLYLSPGTQHSLSLHFNSINTDYFVHAGR</sequence>
<protein>
    <submittedName>
        <fullName evidence="1">Uncharacterized protein</fullName>
    </submittedName>
</protein>
<proteinExistence type="predicted"/>
<keyword evidence="2" id="KW-1185">Reference proteome</keyword>